<gene>
    <name evidence="3" type="ORF">FAK_23160</name>
</gene>
<dbReference type="CDD" id="cd00093">
    <property type="entry name" value="HTH_XRE"/>
    <property type="match status" value="1"/>
</dbReference>
<evidence type="ECO:0000313" key="3">
    <source>
        <dbReference type="EMBL" id="BEQ15250.1"/>
    </source>
</evidence>
<dbReference type="Pfam" id="PF01381">
    <property type="entry name" value="HTH_3"/>
    <property type="match status" value="1"/>
</dbReference>
<dbReference type="GO" id="GO:0005829">
    <property type="term" value="C:cytosol"/>
    <property type="evidence" value="ECO:0007669"/>
    <property type="project" value="TreeGrafter"/>
</dbReference>
<dbReference type="RefSeq" id="WP_338599405.1">
    <property type="nucleotide sequence ID" value="NZ_AP028679.1"/>
</dbReference>
<dbReference type="InterPro" id="IPR050807">
    <property type="entry name" value="TransReg_Diox_bact_type"/>
</dbReference>
<dbReference type="KEGG" id="dmp:FAK_23160"/>
<dbReference type="InterPro" id="IPR011051">
    <property type="entry name" value="RmlC_Cupin_sf"/>
</dbReference>
<dbReference type="PROSITE" id="PS50943">
    <property type="entry name" value="HTH_CROC1"/>
    <property type="match status" value="1"/>
</dbReference>
<dbReference type="SUPFAM" id="SSF47413">
    <property type="entry name" value="lambda repressor-like DNA-binding domains"/>
    <property type="match status" value="1"/>
</dbReference>
<dbReference type="Gene3D" id="1.10.260.40">
    <property type="entry name" value="lambda repressor-like DNA-binding domains"/>
    <property type="match status" value="1"/>
</dbReference>
<dbReference type="InterPro" id="IPR001387">
    <property type="entry name" value="Cro/C1-type_HTH"/>
</dbReference>
<dbReference type="CDD" id="cd02209">
    <property type="entry name" value="cupin_XRE_C"/>
    <property type="match status" value="1"/>
</dbReference>
<organism evidence="3 4">
    <name type="scientific">Desulfoferula mesophila</name>
    <dbReference type="NCBI Taxonomy" id="3058419"/>
    <lineage>
        <taxon>Bacteria</taxon>
        <taxon>Pseudomonadati</taxon>
        <taxon>Thermodesulfobacteriota</taxon>
        <taxon>Desulfarculia</taxon>
        <taxon>Desulfarculales</taxon>
        <taxon>Desulfarculaceae</taxon>
        <taxon>Desulfoferula</taxon>
    </lineage>
</organism>
<sequence>MNLGNELRRCRKQKNLTLKAVAEKAGVSEGFLSQVENNVKSPSVETLMSIGQALSVDVGGLLSRLQNQEKVFVFHTDEWREVDMPHTGFATRRLSPPENRAVIDSAVLFIEPGKSLPVRKDIKNGQEVLCVLDGRIELRHGDKVFHLKKHDAAHFWAEPKAQAIANTGKKLAVVLWVGTM</sequence>
<dbReference type="InterPro" id="IPR010982">
    <property type="entry name" value="Lambda_DNA-bd_dom_sf"/>
</dbReference>
<protein>
    <submittedName>
        <fullName evidence="3">Transcriptional regulator</fullName>
    </submittedName>
</protein>
<reference evidence="4" key="1">
    <citation type="journal article" date="2023" name="Arch. Microbiol.">
        <title>Desulfoferula mesophilus gen. nov. sp. nov., a mesophilic sulfate-reducing bacterium isolated from a brackish lake sediment.</title>
        <authorList>
            <person name="Watanabe T."/>
            <person name="Yabe T."/>
            <person name="Tsuji J.M."/>
            <person name="Fukui M."/>
        </authorList>
    </citation>
    <scope>NUCLEOTIDE SEQUENCE [LARGE SCALE GENOMIC DNA]</scope>
    <source>
        <strain evidence="4">12FAK</strain>
    </source>
</reference>
<evidence type="ECO:0000256" key="1">
    <source>
        <dbReference type="ARBA" id="ARBA00023125"/>
    </source>
</evidence>
<dbReference type="AlphaFoldDB" id="A0AAU9EUC9"/>
<dbReference type="SUPFAM" id="SSF51182">
    <property type="entry name" value="RmlC-like cupins"/>
    <property type="match status" value="1"/>
</dbReference>
<evidence type="ECO:0000259" key="2">
    <source>
        <dbReference type="PROSITE" id="PS50943"/>
    </source>
</evidence>
<dbReference type="PANTHER" id="PTHR46797">
    <property type="entry name" value="HTH-TYPE TRANSCRIPTIONAL REGULATOR"/>
    <property type="match status" value="1"/>
</dbReference>
<dbReference type="EMBL" id="AP028679">
    <property type="protein sequence ID" value="BEQ15250.1"/>
    <property type="molecule type" value="Genomic_DNA"/>
</dbReference>
<keyword evidence="4" id="KW-1185">Reference proteome</keyword>
<dbReference type="Gene3D" id="2.60.120.10">
    <property type="entry name" value="Jelly Rolls"/>
    <property type="match status" value="1"/>
</dbReference>
<dbReference type="Proteomes" id="UP001366166">
    <property type="component" value="Chromosome"/>
</dbReference>
<accession>A0AAU9EUC9</accession>
<keyword evidence="1" id="KW-0238">DNA-binding</keyword>
<evidence type="ECO:0000313" key="4">
    <source>
        <dbReference type="Proteomes" id="UP001366166"/>
    </source>
</evidence>
<feature type="domain" description="HTH cro/C1-type" evidence="2">
    <location>
        <begin position="7"/>
        <end position="61"/>
    </location>
</feature>
<dbReference type="PANTHER" id="PTHR46797:SF1">
    <property type="entry name" value="METHYLPHOSPHONATE SYNTHASE"/>
    <property type="match status" value="1"/>
</dbReference>
<dbReference type="GO" id="GO:0003700">
    <property type="term" value="F:DNA-binding transcription factor activity"/>
    <property type="evidence" value="ECO:0007669"/>
    <property type="project" value="TreeGrafter"/>
</dbReference>
<dbReference type="SMART" id="SM00530">
    <property type="entry name" value="HTH_XRE"/>
    <property type="match status" value="1"/>
</dbReference>
<dbReference type="InterPro" id="IPR014710">
    <property type="entry name" value="RmlC-like_jellyroll"/>
</dbReference>
<name>A0AAU9EUC9_9BACT</name>
<proteinExistence type="predicted"/>
<dbReference type="GO" id="GO:0003677">
    <property type="term" value="F:DNA binding"/>
    <property type="evidence" value="ECO:0007669"/>
    <property type="project" value="UniProtKB-KW"/>
</dbReference>